<evidence type="ECO:0000313" key="1">
    <source>
        <dbReference type="Proteomes" id="UP000095283"/>
    </source>
</evidence>
<name>A0A1I7WED9_HETBA</name>
<proteinExistence type="predicted"/>
<dbReference type="Proteomes" id="UP000095283">
    <property type="component" value="Unplaced"/>
</dbReference>
<sequence>MLLYSSVVEYLRLRKVVEMFEKEKWIDFLAKKKHRADFVTLTSSSSATSQVVLHGSASTMALSWLSSITKGHPRPSSPSRLLSPLRNLQNQCRAVRSLMVPSPNIWLMLRTVSTALRPNLNFYNKSTLCFLPFLCSLSSN</sequence>
<dbReference type="WBParaSite" id="Hba_03317">
    <property type="protein sequence ID" value="Hba_03317"/>
    <property type="gene ID" value="Hba_03317"/>
</dbReference>
<accession>A0A1I7WED9</accession>
<protein>
    <submittedName>
        <fullName evidence="2">Uncharacterized protein</fullName>
    </submittedName>
</protein>
<organism evidence="1 2">
    <name type="scientific">Heterorhabditis bacteriophora</name>
    <name type="common">Entomopathogenic nematode worm</name>
    <dbReference type="NCBI Taxonomy" id="37862"/>
    <lineage>
        <taxon>Eukaryota</taxon>
        <taxon>Metazoa</taxon>
        <taxon>Ecdysozoa</taxon>
        <taxon>Nematoda</taxon>
        <taxon>Chromadorea</taxon>
        <taxon>Rhabditida</taxon>
        <taxon>Rhabditina</taxon>
        <taxon>Rhabditomorpha</taxon>
        <taxon>Strongyloidea</taxon>
        <taxon>Heterorhabditidae</taxon>
        <taxon>Heterorhabditis</taxon>
    </lineage>
</organism>
<reference evidence="2" key="1">
    <citation type="submission" date="2016-11" db="UniProtKB">
        <authorList>
            <consortium name="WormBaseParasite"/>
        </authorList>
    </citation>
    <scope>IDENTIFICATION</scope>
</reference>
<evidence type="ECO:0000313" key="2">
    <source>
        <dbReference type="WBParaSite" id="Hba_03317"/>
    </source>
</evidence>
<keyword evidence="1" id="KW-1185">Reference proteome</keyword>
<dbReference type="AlphaFoldDB" id="A0A1I7WED9"/>